<dbReference type="PROSITE" id="PS52016">
    <property type="entry name" value="TONB_DEPENDENT_REC_3"/>
    <property type="match status" value="1"/>
</dbReference>
<dbReference type="Gene3D" id="2.170.130.10">
    <property type="entry name" value="TonB-dependent receptor, plug domain"/>
    <property type="match status" value="1"/>
</dbReference>
<comment type="subcellular location">
    <subcellularLocation>
        <location evidence="2">Cell outer membrane</location>
        <topology evidence="2">Multi-pass membrane protein</topology>
    </subcellularLocation>
</comment>
<gene>
    <name evidence="5" type="ORF">BLX24_18980</name>
</gene>
<keyword evidence="2" id="KW-0998">Cell outer membrane</keyword>
<dbReference type="GO" id="GO:0015344">
    <property type="term" value="F:siderophore uptake transmembrane transporter activity"/>
    <property type="evidence" value="ECO:0007669"/>
    <property type="project" value="TreeGrafter"/>
</dbReference>
<dbReference type="GO" id="GO:0044718">
    <property type="term" value="P:siderophore transmembrane transport"/>
    <property type="evidence" value="ECO:0007669"/>
    <property type="project" value="TreeGrafter"/>
</dbReference>
<comment type="caution">
    <text evidence="5">The sequence shown here is derived from an EMBL/GenBank/DDBJ whole genome shotgun (WGS) entry which is preliminary data.</text>
</comment>
<keyword evidence="2" id="KW-0812">Transmembrane</keyword>
<dbReference type="Pfam" id="PF13620">
    <property type="entry name" value="CarboxypepD_reg"/>
    <property type="match status" value="1"/>
</dbReference>
<dbReference type="OrthoDB" id="679547at2"/>
<dbReference type="RefSeq" id="WP_071504776.1">
    <property type="nucleotide sequence ID" value="NZ_MORL01000011.1"/>
</dbReference>
<dbReference type="PANTHER" id="PTHR30069">
    <property type="entry name" value="TONB-DEPENDENT OUTER MEMBRANE RECEPTOR"/>
    <property type="match status" value="1"/>
</dbReference>
<feature type="domain" description="TonB-dependent receptor plug" evidence="4">
    <location>
        <begin position="1005"/>
        <end position="1096"/>
    </location>
</feature>
<evidence type="ECO:0000256" key="3">
    <source>
        <dbReference type="SAM" id="SignalP"/>
    </source>
</evidence>
<protein>
    <recommendedName>
        <fullName evidence="4">TonB-dependent receptor plug domain-containing protein</fullName>
    </recommendedName>
</protein>
<dbReference type="Gene3D" id="2.60.40.1930">
    <property type="match status" value="1"/>
</dbReference>
<dbReference type="InterPro" id="IPR037066">
    <property type="entry name" value="Plug_dom_sf"/>
</dbReference>
<keyword evidence="2" id="KW-1134">Transmembrane beta strand</keyword>
<keyword evidence="1 3" id="KW-0732">Signal</keyword>
<organism evidence="5 6">
    <name type="scientific">Arsenicibacter rosenii</name>
    <dbReference type="NCBI Taxonomy" id="1750698"/>
    <lineage>
        <taxon>Bacteria</taxon>
        <taxon>Pseudomonadati</taxon>
        <taxon>Bacteroidota</taxon>
        <taxon>Cytophagia</taxon>
        <taxon>Cytophagales</taxon>
        <taxon>Spirosomataceae</taxon>
        <taxon>Arsenicibacter</taxon>
    </lineage>
</organism>
<keyword evidence="2" id="KW-0472">Membrane</keyword>
<dbReference type="AlphaFoldDB" id="A0A1S2VFP3"/>
<name>A0A1S2VFP3_9BACT</name>
<proteinExistence type="inferred from homology"/>
<comment type="similarity">
    <text evidence="2">Belongs to the TonB-dependent receptor family.</text>
</comment>
<reference evidence="5 6" key="1">
    <citation type="submission" date="2016-10" db="EMBL/GenBank/DDBJ databases">
        <title>Arsenicibacter rosenii gen. nov., sp. nov., an efficient arsenic-methylating bacterium isolated from an arsenic-contaminated paddy soil.</title>
        <authorList>
            <person name="Huang K."/>
        </authorList>
    </citation>
    <scope>NUCLEOTIDE SEQUENCE [LARGE SCALE GENOMIC DNA]</scope>
    <source>
        <strain evidence="5 6">SM-1</strain>
    </source>
</reference>
<evidence type="ECO:0000313" key="5">
    <source>
        <dbReference type="EMBL" id="OIN57571.1"/>
    </source>
</evidence>
<keyword evidence="2" id="KW-0813">Transport</keyword>
<dbReference type="Gene3D" id="2.60.40.1120">
    <property type="entry name" value="Carboxypeptidase-like, regulatory domain"/>
    <property type="match status" value="1"/>
</dbReference>
<feature type="chain" id="PRO_5010186029" description="TonB-dependent receptor plug domain-containing protein" evidence="3">
    <location>
        <begin position="21"/>
        <end position="1202"/>
    </location>
</feature>
<keyword evidence="6" id="KW-1185">Reference proteome</keyword>
<dbReference type="InterPro" id="IPR039426">
    <property type="entry name" value="TonB-dep_rcpt-like"/>
</dbReference>
<evidence type="ECO:0000256" key="1">
    <source>
        <dbReference type="ARBA" id="ARBA00022729"/>
    </source>
</evidence>
<dbReference type="EMBL" id="MORL01000011">
    <property type="protein sequence ID" value="OIN57571.1"/>
    <property type="molecule type" value="Genomic_DNA"/>
</dbReference>
<dbReference type="GO" id="GO:0009279">
    <property type="term" value="C:cell outer membrane"/>
    <property type="evidence" value="ECO:0007669"/>
    <property type="project" value="UniProtKB-SubCell"/>
</dbReference>
<dbReference type="Pfam" id="PF13715">
    <property type="entry name" value="CarbopepD_reg_2"/>
    <property type="match status" value="1"/>
</dbReference>
<dbReference type="InterPro" id="IPR012910">
    <property type="entry name" value="Plug_dom"/>
</dbReference>
<evidence type="ECO:0000313" key="6">
    <source>
        <dbReference type="Proteomes" id="UP000181790"/>
    </source>
</evidence>
<dbReference type="PANTHER" id="PTHR30069:SF29">
    <property type="entry name" value="HEMOGLOBIN AND HEMOGLOBIN-HAPTOGLOBIN-BINDING PROTEIN 1-RELATED"/>
    <property type="match status" value="1"/>
</dbReference>
<evidence type="ECO:0000256" key="2">
    <source>
        <dbReference type="PROSITE-ProRule" id="PRU01360"/>
    </source>
</evidence>
<dbReference type="Proteomes" id="UP000181790">
    <property type="component" value="Unassembled WGS sequence"/>
</dbReference>
<dbReference type="SUPFAM" id="SSF49464">
    <property type="entry name" value="Carboxypeptidase regulatory domain-like"/>
    <property type="match status" value="2"/>
</dbReference>
<sequence>MKPLLSFIFLLFFCLPDSMAQSGTPTTVLTGKVVDEATGNPLPFANVFINNTTRGTSTDENGNYRLANVPIGTIEIVASFVGYTTIRQYLRLEDRPAYSVQIKLKADASQLTGVTVSAKRSKFWERRFRLFREALLGDSPFQSQCAIINSGVVQLSEEEGHLKAKASEPLIIENRALGYRIFYDLAYFDLYQMATFYAGTARFEELKAANPDQTERWQRHRKQAYDGSTRHLMASMIAGTAEREGFMIYQSSINVPSIASSQILLNDNHFRSKPVKTDTLFRQGELAFERIMTTTKPLEIFYTHRFSKTSPYRDMPYAYSLMMLPKGTCEVNVDGTITQAQGMEIRGHLGNDRLANMLPADWYPPVKGASLAAQIPSAGTILKADKRLDSLSRAWEQQHTRQTPAVFLHTDKALYATGDRLWFSAFYLHASSLQLIPNTFSDLDPSIHVALLGPDGQIVRHEWVALRDGRGSGDFFLPDTLRTGLYHLYAYTEGQRVDSLPAFQRTLSVYNFFPAAQTSATPASSVNPVKPAGNSLPLTDRRAIDIQFLPEGGRWVSGLTSRLAIRAVDRHGRGIVVRGRVQVMPAGDAVRFETGSHGLGLLTLTPADSQTYVAHWQTESDSGMITLRQPDPAGLTLKADVTTDSSRLAIYIRGSAAYARQIIYLTIQSRGQLLQQNKIQLEEGKANLDLLVAKLPPGLCQITLFDAHARPWAERLVFIPEHLPPVQVSMQMDQTRYQPRQQARLTMTLTDGGGFPLNANLSTAIADADQLPPDTLTADIYTHLLLTGELQRPMTGLTTFLRSNAHTGRVTLDQALMTFGWRRINWQQTQPAVTEAADTLGGIVISGRVLDKKGKPVPNAEVMFTSRASGRPFSRSVGADNQGYFRLGGLMITDTLKLMAQAFDYKLQAIKATILFDKPAASVPVDRQTHFVNDSTLVDWAALSSALRAARARQEATPQFYRQRNAKLLGEVTVRAEKPRDVERQRTSSLGTPDYSITIDERLSQYPNVYEMMMGRVPGVQVSRLSQSASGYTVVIRGIGTLTGSVQPLYILDGVYLTENEEGSILLSLDPNSIERIDIIKNAGVAAYGARGANGVIIFYTKKGPAKTKPASADLVATDLTVIGFPTVREFYIPAFEAMPDGTKPVDRRDIIFWKPVLQTDAQGQVKLDFPISDVVRYLRVSVQGITTYGRPISVEQLIRVQ</sequence>
<dbReference type="SUPFAM" id="SSF56935">
    <property type="entry name" value="Porins"/>
    <property type="match status" value="1"/>
</dbReference>
<dbReference type="InterPro" id="IPR008969">
    <property type="entry name" value="CarboxyPept-like_regulatory"/>
</dbReference>
<evidence type="ECO:0000259" key="4">
    <source>
        <dbReference type="Pfam" id="PF07715"/>
    </source>
</evidence>
<dbReference type="Pfam" id="PF07715">
    <property type="entry name" value="Plug"/>
    <property type="match status" value="1"/>
</dbReference>
<accession>A0A1S2VFP3</accession>
<feature type="signal peptide" evidence="3">
    <location>
        <begin position="1"/>
        <end position="20"/>
    </location>
</feature>